<organism evidence="2 3">
    <name type="scientific">Fibroporia radiculosa</name>
    <dbReference type="NCBI Taxonomy" id="599839"/>
    <lineage>
        <taxon>Eukaryota</taxon>
        <taxon>Fungi</taxon>
        <taxon>Dikarya</taxon>
        <taxon>Basidiomycota</taxon>
        <taxon>Agaricomycotina</taxon>
        <taxon>Agaricomycetes</taxon>
        <taxon>Polyporales</taxon>
        <taxon>Fibroporiaceae</taxon>
        <taxon>Fibroporia</taxon>
    </lineage>
</organism>
<dbReference type="Proteomes" id="UP000006352">
    <property type="component" value="Unassembled WGS sequence"/>
</dbReference>
<dbReference type="RefSeq" id="XP_012185239.1">
    <property type="nucleotide sequence ID" value="XM_012329849.1"/>
</dbReference>
<dbReference type="EMBL" id="HE797215">
    <property type="protein sequence ID" value="CCM05956.1"/>
    <property type="molecule type" value="Genomic_DNA"/>
</dbReference>
<proteinExistence type="predicted"/>
<evidence type="ECO:0000313" key="2">
    <source>
        <dbReference type="EMBL" id="CCM05956.1"/>
    </source>
</evidence>
<accession>J4IC82</accession>
<evidence type="ECO:0000313" key="3">
    <source>
        <dbReference type="Proteomes" id="UP000006352"/>
    </source>
</evidence>
<dbReference type="HOGENOM" id="CLU_2306178_0_0_1"/>
<dbReference type="AlphaFoldDB" id="J4IC82"/>
<dbReference type="GeneID" id="24100867"/>
<feature type="region of interest" description="Disordered" evidence="1">
    <location>
        <begin position="1"/>
        <end position="51"/>
    </location>
</feature>
<feature type="compositionally biased region" description="Low complexity" evidence="1">
    <location>
        <begin position="8"/>
        <end position="31"/>
    </location>
</feature>
<name>J4IC82_9APHY</name>
<dbReference type="InParanoid" id="J4IC82"/>
<keyword evidence="3" id="KW-1185">Reference proteome</keyword>
<feature type="compositionally biased region" description="Pro residues" evidence="1">
    <location>
        <begin position="32"/>
        <end position="41"/>
    </location>
</feature>
<protein>
    <submittedName>
        <fullName evidence="2">Uncharacterized protein</fullName>
    </submittedName>
</protein>
<sequence>MAPKRPPYTRSSSSTSSGASTPTLPYASSMPHTPPASPTPPQAQLHGHTGLSTVVTVAHAEARVPATIASSSGSSSSKANLIGTLKSKSAYDALVHGSWA</sequence>
<gene>
    <name evidence="2" type="ORF">FIBRA_08195</name>
</gene>
<evidence type="ECO:0000256" key="1">
    <source>
        <dbReference type="SAM" id="MobiDB-lite"/>
    </source>
</evidence>
<reference evidence="2 3" key="1">
    <citation type="journal article" date="2012" name="Appl. Environ. Microbiol.">
        <title>Short-read sequencing for genomic analysis of the brown rot fungus Fibroporia radiculosa.</title>
        <authorList>
            <person name="Tang J.D."/>
            <person name="Perkins A.D."/>
            <person name="Sonstegard T.S."/>
            <person name="Schroeder S.G."/>
            <person name="Burgess S.C."/>
            <person name="Diehl S.V."/>
        </authorList>
    </citation>
    <scope>NUCLEOTIDE SEQUENCE [LARGE SCALE GENOMIC DNA]</scope>
    <source>
        <strain evidence="2 3">TFFH 294</strain>
    </source>
</reference>